<dbReference type="Proteomes" id="UP000027002">
    <property type="component" value="Chromosome 6"/>
</dbReference>
<evidence type="ECO:0000313" key="2">
    <source>
        <dbReference type="EMBL" id="GAO17748.1"/>
    </source>
</evidence>
<dbReference type="PROSITE" id="PS50088">
    <property type="entry name" value="ANK_REPEAT"/>
    <property type="match status" value="1"/>
</dbReference>
<keyword evidence="1" id="KW-0040">ANK repeat</keyword>
<dbReference type="EMBL" id="BBTG02000016">
    <property type="protein sequence ID" value="GAO17748.1"/>
    <property type="molecule type" value="Genomic_DNA"/>
</dbReference>
<dbReference type="OrthoDB" id="19174at2759"/>
<dbReference type="KEGG" id="uvi:66068199"/>
<evidence type="ECO:0000313" key="4">
    <source>
        <dbReference type="Proteomes" id="UP000027002"/>
    </source>
</evidence>
<dbReference type="RefSeq" id="XP_043000854.1">
    <property type="nucleotide sequence ID" value="XM_043144919.1"/>
</dbReference>
<reference evidence="5" key="2">
    <citation type="journal article" date="2016" name="Genome Announc.">
        <title>Genome sequence of Ustilaginoidea virens IPU010, a rice pathogenic fungus causing false smut.</title>
        <authorList>
            <person name="Kumagai T."/>
            <person name="Ishii T."/>
            <person name="Terai G."/>
            <person name="Umemura M."/>
            <person name="Machida M."/>
            <person name="Asai K."/>
        </authorList>
    </citation>
    <scope>NUCLEOTIDE SEQUENCE [LARGE SCALE GENOMIC DNA]</scope>
    <source>
        <strain evidence="5">IPU010</strain>
    </source>
</reference>
<reference evidence="2" key="1">
    <citation type="journal article" date="2016" name="Genome Announc.">
        <title>Genome Sequence of Ustilaginoidea virens IPU010, a Rice Pathogenic Fungus Causing False Smut.</title>
        <authorList>
            <person name="Kumagai T."/>
            <person name="Ishii T."/>
            <person name="Terai G."/>
            <person name="Umemura M."/>
            <person name="Machida M."/>
            <person name="Asai K."/>
        </authorList>
    </citation>
    <scope>NUCLEOTIDE SEQUENCE [LARGE SCALE GENOMIC DNA]</scope>
    <source>
        <strain evidence="2">IPU010</strain>
    </source>
</reference>
<feature type="repeat" description="ANK" evidence="1">
    <location>
        <begin position="33"/>
        <end position="66"/>
    </location>
</feature>
<dbReference type="AlphaFoldDB" id="A0A063BXH4"/>
<dbReference type="SUPFAM" id="SSF48403">
    <property type="entry name" value="Ankyrin repeat"/>
    <property type="match status" value="1"/>
</dbReference>
<protein>
    <submittedName>
        <fullName evidence="2">Uncharacterized protein</fullName>
    </submittedName>
</protein>
<dbReference type="Proteomes" id="UP000054053">
    <property type="component" value="Unassembled WGS sequence"/>
</dbReference>
<evidence type="ECO:0000313" key="3">
    <source>
        <dbReference type="EMBL" id="QUC23181.1"/>
    </source>
</evidence>
<sequence>MSLNPFLLAADNDASLAPLLRENPSLASAQDEHGYSLIHAAASYNHLDLLRMLVLELNVDVNLKDEDDETALFVVETMEAAKVLVEELGVDVHYRGASGMTAAEKIASEGDFPYIAAYLASIEPNKTGKLSDAMAAETIPDRLSTPPPGIRLKIGMIDSTEDIPVEVDQEFRRRIEDLAQRDDFNDPSGQADLRRLVADAVLKQRLSD</sequence>
<dbReference type="Gene3D" id="1.25.40.20">
    <property type="entry name" value="Ankyrin repeat-containing domain"/>
    <property type="match status" value="1"/>
</dbReference>
<dbReference type="PROSITE" id="PS50297">
    <property type="entry name" value="ANK_REP_REGION"/>
    <property type="match status" value="1"/>
</dbReference>
<dbReference type="Pfam" id="PF13857">
    <property type="entry name" value="Ank_5"/>
    <property type="match status" value="1"/>
</dbReference>
<dbReference type="InterPro" id="IPR036770">
    <property type="entry name" value="Ankyrin_rpt-contain_sf"/>
</dbReference>
<reference evidence="3" key="3">
    <citation type="submission" date="2020-03" db="EMBL/GenBank/DDBJ databases">
        <title>A mixture of massive structural variations and highly conserved coding sequences in Ustilaginoidea virens genome.</title>
        <authorList>
            <person name="Zhang K."/>
            <person name="Zhao Z."/>
            <person name="Zhang Z."/>
            <person name="Li Y."/>
            <person name="Hsiang T."/>
            <person name="Sun W."/>
        </authorList>
    </citation>
    <scope>NUCLEOTIDE SEQUENCE</scope>
    <source>
        <strain evidence="3">UV-8b</strain>
    </source>
</reference>
<name>A0A063BXH4_USTVR</name>
<evidence type="ECO:0000313" key="5">
    <source>
        <dbReference type="Proteomes" id="UP000054053"/>
    </source>
</evidence>
<dbReference type="HOGENOM" id="CLU_078327_0_0_1"/>
<dbReference type="GeneID" id="66068199"/>
<keyword evidence="4" id="KW-1185">Reference proteome</keyword>
<gene>
    <name evidence="3" type="ORF">UV8b_07422</name>
    <name evidence="2" type="ORF">UVI_02033500</name>
</gene>
<dbReference type="EMBL" id="CP072758">
    <property type="protein sequence ID" value="QUC23181.1"/>
    <property type="molecule type" value="Genomic_DNA"/>
</dbReference>
<organism evidence="2 5">
    <name type="scientific">Ustilaginoidea virens</name>
    <name type="common">Rice false smut fungus</name>
    <name type="synonym">Villosiclava virens</name>
    <dbReference type="NCBI Taxonomy" id="1159556"/>
    <lineage>
        <taxon>Eukaryota</taxon>
        <taxon>Fungi</taxon>
        <taxon>Dikarya</taxon>
        <taxon>Ascomycota</taxon>
        <taxon>Pezizomycotina</taxon>
        <taxon>Sordariomycetes</taxon>
        <taxon>Hypocreomycetidae</taxon>
        <taxon>Hypocreales</taxon>
        <taxon>Clavicipitaceae</taxon>
        <taxon>Ustilaginoidea</taxon>
    </lineage>
</organism>
<evidence type="ECO:0000256" key="1">
    <source>
        <dbReference type="PROSITE-ProRule" id="PRU00023"/>
    </source>
</evidence>
<proteinExistence type="predicted"/>
<dbReference type="STRING" id="1159556.A0A063BXH4"/>
<dbReference type="InterPro" id="IPR002110">
    <property type="entry name" value="Ankyrin_rpt"/>
</dbReference>
<accession>A0A063BXH4</accession>